<comment type="similarity">
    <text evidence="2">Belongs to the IL-17 family.</text>
</comment>
<reference evidence="8" key="1">
    <citation type="journal article" date="2016" name="Nature">
        <title>Genome evolution in the allotetraploid frog Xenopus laevis.</title>
        <authorList>
            <person name="Session A.M."/>
            <person name="Uno Y."/>
            <person name="Kwon T."/>
            <person name="Chapman J.A."/>
            <person name="Toyoda A."/>
            <person name="Takahashi S."/>
            <person name="Fukui A."/>
            <person name="Hikosaka A."/>
            <person name="Suzuki A."/>
            <person name="Kondo M."/>
            <person name="van Heeringen S.J."/>
            <person name="Quigley I."/>
            <person name="Heinz S."/>
            <person name="Ogino H."/>
            <person name="Ochi H."/>
            <person name="Hellsten U."/>
            <person name="Lyons J.B."/>
            <person name="Simakov O."/>
            <person name="Putnam N."/>
            <person name="Stites J."/>
            <person name="Kuroki Y."/>
            <person name="Tanaka T."/>
            <person name="Michiue T."/>
            <person name="Watanabe M."/>
            <person name="Bogdanovic O."/>
            <person name="Lister R."/>
            <person name="Georgiou G."/>
            <person name="Paranjpe S.S."/>
            <person name="van Kruijsbergen I."/>
            <person name="Shu S."/>
            <person name="Carlson J."/>
            <person name="Kinoshita T."/>
            <person name="Ohta Y."/>
            <person name="Mawaribuchi S."/>
            <person name="Jenkins J."/>
            <person name="Grimwood J."/>
            <person name="Schmutz J."/>
            <person name="Mitros T."/>
            <person name="Mozaffari S.V."/>
            <person name="Suzuki Y."/>
            <person name="Haramoto Y."/>
            <person name="Yamamoto T.S."/>
            <person name="Takagi C."/>
            <person name="Heald R."/>
            <person name="Miller K."/>
            <person name="Haudenschild C."/>
            <person name="Kitzman J."/>
            <person name="Nakayama T."/>
            <person name="Izutsu Y."/>
            <person name="Robert J."/>
            <person name="Fortriede J."/>
            <person name="Burns K."/>
            <person name="Lotay V."/>
            <person name="Karimi K."/>
            <person name="Yasuoka Y."/>
            <person name="Dichmann D.S."/>
            <person name="Flajnik M.F."/>
            <person name="Houston D.W."/>
            <person name="Shendure J."/>
            <person name="DuPasquier L."/>
            <person name="Vize P.D."/>
            <person name="Zorn A.M."/>
            <person name="Ito M."/>
            <person name="Marcotte E.M."/>
            <person name="Wallingford J.B."/>
            <person name="Ito Y."/>
            <person name="Asashima M."/>
            <person name="Ueno N."/>
            <person name="Matsuda Y."/>
            <person name="Veenstra G.J."/>
            <person name="Fujiyama A."/>
            <person name="Harland R.M."/>
            <person name="Taira M."/>
            <person name="Rokhsar D.S."/>
        </authorList>
    </citation>
    <scope>NUCLEOTIDE SEQUENCE [LARGE SCALE GENOMIC DNA]</scope>
    <source>
        <strain evidence="8">J</strain>
    </source>
</reference>
<evidence type="ECO:0000313" key="8">
    <source>
        <dbReference type="Proteomes" id="UP000694892"/>
    </source>
</evidence>
<dbReference type="EMBL" id="CM004474">
    <property type="protein sequence ID" value="OCT81400.1"/>
    <property type="molecule type" value="Genomic_DNA"/>
</dbReference>
<dbReference type="Gene3D" id="2.10.90.10">
    <property type="entry name" value="Cystine-knot cytokines"/>
    <property type="match status" value="1"/>
</dbReference>
<dbReference type="GO" id="GO:0006954">
    <property type="term" value="P:inflammatory response"/>
    <property type="evidence" value="ECO:0007669"/>
    <property type="project" value="InterPro"/>
</dbReference>
<name>A0A974CZ19_XENLA</name>
<proteinExistence type="inferred from homology"/>
<dbReference type="InterPro" id="IPR010345">
    <property type="entry name" value="IL-17_fam"/>
</dbReference>
<dbReference type="SUPFAM" id="SSF57501">
    <property type="entry name" value="Cystine-knot cytokines"/>
    <property type="match status" value="1"/>
</dbReference>
<feature type="signal peptide" evidence="6">
    <location>
        <begin position="1"/>
        <end position="20"/>
    </location>
</feature>
<dbReference type="InterPro" id="IPR029034">
    <property type="entry name" value="Cystine-knot_cytokine"/>
</dbReference>
<gene>
    <name evidence="7" type="ORF">XELAEV_18028220mg</name>
</gene>
<feature type="chain" id="PRO_5036756987" evidence="6">
    <location>
        <begin position="21"/>
        <end position="187"/>
    </location>
</feature>
<dbReference type="GO" id="GO:0005615">
    <property type="term" value="C:extracellular space"/>
    <property type="evidence" value="ECO:0007669"/>
    <property type="project" value="UniProtKB-KW"/>
</dbReference>
<dbReference type="InterPro" id="IPR020440">
    <property type="entry name" value="IL-17_chr"/>
</dbReference>
<evidence type="ECO:0000256" key="1">
    <source>
        <dbReference type="ARBA" id="ARBA00004613"/>
    </source>
</evidence>
<organism evidence="7 8">
    <name type="scientific">Xenopus laevis</name>
    <name type="common">African clawed frog</name>
    <dbReference type="NCBI Taxonomy" id="8355"/>
    <lineage>
        <taxon>Eukaryota</taxon>
        <taxon>Metazoa</taxon>
        <taxon>Chordata</taxon>
        <taxon>Craniata</taxon>
        <taxon>Vertebrata</taxon>
        <taxon>Euteleostomi</taxon>
        <taxon>Amphibia</taxon>
        <taxon>Batrachia</taxon>
        <taxon>Anura</taxon>
        <taxon>Pipoidea</taxon>
        <taxon>Pipidae</taxon>
        <taxon>Xenopodinae</taxon>
        <taxon>Xenopus</taxon>
        <taxon>Xenopus</taxon>
    </lineage>
</organism>
<accession>A0A974CZ19</accession>
<evidence type="ECO:0000313" key="7">
    <source>
        <dbReference type="EMBL" id="OCT81400.1"/>
    </source>
</evidence>
<evidence type="ECO:0000256" key="5">
    <source>
        <dbReference type="ARBA" id="ARBA00022729"/>
    </source>
</evidence>
<protein>
    <submittedName>
        <fullName evidence="7">Uncharacterized protein</fullName>
    </submittedName>
</protein>
<dbReference type="Proteomes" id="UP000694892">
    <property type="component" value="Chromosome 5L"/>
</dbReference>
<dbReference type="OMA" id="VINEADC"/>
<evidence type="ECO:0000256" key="6">
    <source>
        <dbReference type="SAM" id="SignalP"/>
    </source>
</evidence>
<sequence length="187" mass="20661">MAFSMAALIWVMALVSVCSSAAVPNQHNAHTAAKGAFRQSRVATKSRERCIRKGIRWFPHTITLNTSVAHASLTEGSRGIEGTEGSSIAPWEYSRNVDPDRYPSVINEADCLSSVCVDSSGKTNPDLMSLPIQQNILVLRREQRDCSFVYRLETQRFTLGCTCTRPVSFSLEHPISPSLDSKSNTRN</sequence>
<evidence type="ECO:0000256" key="2">
    <source>
        <dbReference type="ARBA" id="ARBA00007236"/>
    </source>
</evidence>
<keyword evidence="5 6" id="KW-0732">Signal</keyword>
<comment type="subcellular location">
    <subcellularLocation>
        <location evidence="1">Secreted</location>
    </subcellularLocation>
</comment>
<keyword evidence="3" id="KW-0202">Cytokine</keyword>
<dbReference type="GO" id="GO:0005125">
    <property type="term" value="F:cytokine activity"/>
    <property type="evidence" value="ECO:0007669"/>
    <property type="project" value="UniProtKB-KW"/>
</dbReference>
<dbReference type="PRINTS" id="PR01932">
    <property type="entry name" value="INTRLEUKIN17"/>
</dbReference>
<dbReference type="Pfam" id="PF06083">
    <property type="entry name" value="IL17"/>
    <property type="match status" value="1"/>
</dbReference>
<dbReference type="AlphaFoldDB" id="A0A974CZ19"/>
<evidence type="ECO:0000256" key="4">
    <source>
        <dbReference type="ARBA" id="ARBA00022525"/>
    </source>
</evidence>
<keyword evidence="4" id="KW-0964">Secreted</keyword>
<evidence type="ECO:0000256" key="3">
    <source>
        <dbReference type="ARBA" id="ARBA00022514"/>
    </source>
</evidence>